<dbReference type="RefSeq" id="WP_220105436.1">
    <property type="nucleotide sequence ID" value="NZ_JAHZSS010000029.1"/>
</dbReference>
<organism evidence="1 2">
    <name type="scientific">Neiella holothuriorum</name>
    <dbReference type="NCBI Taxonomy" id="2870530"/>
    <lineage>
        <taxon>Bacteria</taxon>
        <taxon>Pseudomonadati</taxon>
        <taxon>Pseudomonadota</taxon>
        <taxon>Gammaproteobacteria</taxon>
        <taxon>Alteromonadales</taxon>
        <taxon>Echinimonadaceae</taxon>
        <taxon>Neiella</taxon>
    </lineage>
</organism>
<dbReference type="EMBL" id="JAHZSS010000029">
    <property type="protein sequence ID" value="MBW8192815.1"/>
    <property type="molecule type" value="Genomic_DNA"/>
</dbReference>
<accession>A0ABS7EKT1</accession>
<keyword evidence="2" id="KW-1185">Reference proteome</keyword>
<gene>
    <name evidence="1" type="ORF">K0504_17390</name>
</gene>
<evidence type="ECO:0000313" key="2">
    <source>
        <dbReference type="Proteomes" id="UP001166251"/>
    </source>
</evidence>
<evidence type="ECO:0000313" key="1">
    <source>
        <dbReference type="EMBL" id="MBW8192815.1"/>
    </source>
</evidence>
<reference evidence="1" key="1">
    <citation type="submission" date="2021-07" db="EMBL/GenBank/DDBJ databases">
        <title>Neiella marina sp. nov., isolated from the intestinal content of sea cucumber Apostichopus japonicus.</title>
        <authorList>
            <person name="Bai X."/>
        </authorList>
    </citation>
    <scope>NUCLEOTIDE SEQUENCE</scope>
    <source>
        <strain evidence="1">126</strain>
    </source>
</reference>
<protein>
    <submittedName>
        <fullName evidence="1">Uncharacterized protein</fullName>
    </submittedName>
</protein>
<sequence>MEYIQTSLIPAKVGLIAKPKDRSQQQKNKRWLLKLLSIFNGTMRNK</sequence>
<comment type="caution">
    <text evidence="1">The sequence shown here is derived from an EMBL/GenBank/DDBJ whole genome shotgun (WGS) entry which is preliminary data.</text>
</comment>
<proteinExistence type="predicted"/>
<name>A0ABS7EKT1_9GAMM</name>
<dbReference type="Proteomes" id="UP001166251">
    <property type="component" value="Unassembled WGS sequence"/>
</dbReference>